<evidence type="ECO:0000256" key="1">
    <source>
        <dbReference type="SAM" id="MobiDB-lite"/>
    </source>
</evidence>
<feature type="compositionally biased region" description="Low complexity" evidence="1">
    <location>
        <begin position="270"/>
        <end position="287"/>
    </location>
</feature>
<feature type="region of interest" description="Disordered" evidence="1">
    <location>
        <begin position="268"/>
        <end position="288"/>
    </location>
</feature>
<reference evidence="3" key="1">
    <citation type="submission" date="2022-10" db="EMBL/GenBank/DDBJ databases">
        <title>Genome assembly of Pristionchus species.</title>
        <authorList>
            <person name="Yoshida K."/>
            <person name="Sommer R.J."/>
        </authorList>
    </citation>
    <scope>NUCLEOTIDE SEQUENCE [LARGE SCALE GENOMIC DNA]</scope>
    <source>
        <strain evidence="3">RS5460</strain>
    </source>
</reference>
<sequence>PSTTVPVAMPASVNNGKDQQAPGVPPANASPVKVLKLHRVNGEYQRVAAVPPANPNPKAVVVRAADELASEAKRSYEVSRKRGNAETIPPKGWEAPQNAHKRPRPLEMPAEGTDMRTAFPTPDQKDDDNGAFAFDATSAKIVGASIEDDDDDIVVLKHVTPSEKSQKKHEKEKKGGGIKMELDYVTAGTELPATPPAVHESSHDEPLNVQLPMTPVSAVPLNVAMLTPESSVHTNITQEDDVTDFKPPVNPTATAHVDQFDLDERKFMDSSSTVSTSSGSGSHCSSSQGFPMPQNLLQMFAANPHDPAMFASQMMGGAQLMANPFFHAAPTASASQRPPNKLPAHDSNKEFWEMNEPGKCPICEEIITGKSLAKRNHYKKLHYALYYSKVRCTQPHPNLQQFLGISLGGENGESRMCRYCSGCFFAQGRHGMLAHLQQVHPLQFGQFCSVYLHHWFQITSEPFGVNPPDSTIHNTIMSQYARICRTSQTVTRPQ</sequence>
<dbReference type="EMBL" id="BTRK01000006">
    <property type="protein sequence ID" value="GMR58050.1"/>
    <property type="molecule type" value="Genomic_DNA"/>
</dbReference>
<keyword evidence="3" id="KW-1185">Reference proteome</keyword>
<organism evidence="2 3">
    <name type="scientific">Pristionchus mayeri</name>
    <dbReference type="NCBI Taxonomy" id="1317129"/>
    <lineage>
        <taxon>Eukaryota</taxon>
        <taxon>Metazoa</taxon>
        <taxon>Ecdysozoa</taxon>
        <taxon>Nematoda</taxon>
        <taxon>Chromadorea</taxon>
        <taxon>Rhabditida</taxon>
        <taxon>Rhabditina</taxon>
        <taxon>Diplogasteromorpha</taxon>
        <taxon>Diplogasteroidea</taxon>
        <taxon>Neodiplogasteridae</taxon>
        <taxon>Pristionchus</taxon>
    </lineage>
</organism>
<evidence type="ECO:0000313" key="3">
    <source>
        <dbReference type="Proteomes" id="UP001328107"/>
    </source>
</evidence>
<feature type="region of interest" description="Disordered" evidence="1">
    <location>
        <begin position="73"/>
        <end position="130"/>
    </location>
</feature>
<accession>A0AAN5IBG7</accession>
<dbReference type="AlphaFoldDB" id="A0AAN5IBG7"/>
<protein>
    <submittedName>
        <fullName evidence="2">Uncharacterized protein</fullName>
    </submittedName>
</protein>
<feature type="non-terminal residue" evidence="2">
    <location>
        <position position="1"/>
    </location>
</feature>
<evidence type="ECO:0000313" key="2">
    <source>
        <dbReference type="EMBL" id="GMR58050.1"/>
    </source>
</evidence>
<feature type="compositionally biased region" description="Basic and acidic residues" evidence="1">
    <location>
        <begin position="73"/>
        <end position="84"/>
    </location>
</feature>
<dbReference type="Proteomes" id="UP001328107">
    <property type="component" value="Unassembled WGS sequence"/>
</dbReference>
<feature type="region of interest" description="Disordered" evidence="1">
    <location>
        <begin position="1"/>
        <end position="29"/>
    </location>
</feature>
<proteinExistence type="predicted"/>
<name>A0AAN5IBG7_9BILA</name>
<comment type="caution">
    <text evidence="2">The sequence shown here is derived from an EMBL/GenBank/DDBJ whole genome shotgun (WGS) entry which is preliminary data.</text>
</comment>
<gene>
    <name evidence="2" type="ORF">PMAYCL1PPCAC_28245</name>
</gene>